<name>D9QU36_ACEAZ</name>
<dbReference type="KEGG" id="aar:Acear_0280"/>
<dbReference type="HOGENOM" id="CLU_039510_0_1_9"/>
<evidence type="ECO:0000259" key="1">
    <source>
        <dbReference type="Pfam" id="PF04230"/>
    </source>
</evidence>
<dbReference type="eggNOG" id="COG2327">
    <property type="taxonomic scope" value="Bacteria"/>
</dbReference>
<dbReference type="Pfam" id="PF04230">
    <property type="entry name" value="PS_pyruv_trans"/>
    <property type="match status" value="1"/>
</dbReference>
<dbReference type="InterPro" id="IPR019896">
    <property type="entry name" value="Polysacch_pyruvyl_Trfase_CsaB"/>
</dbReference>
<gene>
    <name evidence="2" type="ordered locus">Acear_0280</name>
</gene>
<dbReference type="GO" id="GO:0016740">
    <property type="term" value="F:transferase activity"/>
    <property type="evidence" value="ECO:0007669"/>
    <property type="project" value="UniProtKB-KW"/>
</dbReference>
<dbReference type="NCBIfam" id="TIGR03609">
    <property type="entry name" value="S_layer_CsaB"/>
    <property type="match status" value="1"/>
</dbReference>
<protein>
    <submittedName>
        <fullName evidence="2">Polysaccharide pyruvyl transferase CsaB</fullName>
    </submittedName>
</protein>
<keyword evidence="2" id="KW-0808">Transferase</keyword>
<proteinExistence type="predicted"/>
<dbReference type="Proteomes" id="UP000001661">
    <property type="component" value="Chromosome"/>
</dbReference>
<feature type="domain" description="Polysaccharide pyruvyl transferase" evidence="1">
    <location>
        <begin position="14"/>
        <end position="297"/>
    </location>
</feature>
<evidence type="ECO:0000313" key="3">
    <source>
        <dbReference type="Proteomes" id="UP000001661"/>
    </source>
</evidence>
<dbReference type="PANTHER" id="PTHR36836">
    <property type="entry name" value="COLANIC ACID BIOSYNTHESIS PROTEIN WCAK"/>
    <property type="match status" value="1"/>
</dbReference>
<dbReference type="AlphaFoldDB" id="D9QU36"/>
<dbReference type="STRING" id="574087.Acear_0280"/>
<sequence>MKKIALAGYYGFDNAGDEAILAAIISSLRQRIDEEVEITVLSANPARTEKLYNVSAVDRFSLIEIITVFYQADLLLLGGGSLLQDTTSQRSLLYYLGLVYLAHKINLSVVCYAQGVGPITSRLGKSLVPKVLNSAARLTVRDEESKELLVKLGVRKPIEVTVDPVFNLSLVSEERKQEIITAESLELKPPVIGVSVRHWTAESNDYLSVLAGVLDRINHKLEGGILFLPLHYPHDLTASRKVKEQMETETKLLTGKYHPREIAGLFGECELVIGVRLHSLIFAAVNYVPLVGISYDPKVDSLLKRLDLRSAGRVTDLSATELYNQVLDIWQNRGQAEEKLRRKAVEMQQIAYDDIDSVRKLLKDRSD</sequence>
<dbReference type="InterPro" id="IPR007345">
    <property type="entry name" value="Polysacch_pyruvyl_Trfase"/>
</dbReference>
<evidence type="ECO:0000313" key="2">
    <source>
        <dbReference type="EMBL" id="ADL11829.1"/>
    </source>
</evidence>
<dbReference type="EMBL" id="CP002105">
    <property type="protein sequence ID" value="ADL11829.1"/>
    <property type="molecule type" value="Genomic_DNA"/>
</dbReference>
<dbReference type="PANTHER" id="PTHR36836:SF1">
    <property type="entry name" value="COLANIC ACID BIOSYNTHESIS PROTEIN WCAK"/>
    <property type="match status" value="1"/>
</dbReference>
<keyword evidence="3" id="KW-1185">Reference proteome</keyword>
<accession>D9QU36</accession>
<organism evidence="2 3">
    <name type="scientific">Acetohalobium arabaticum (strain ATCC 49924 / DSM 5501 / Z-7288)</name>
    <dbReference type="NCBI Taxonomy" id="574087"/>
    <lineage>
        <taxon>Bacteria</taxon>
        <taxon>Bacillati</taxon>
        <taxon>Bacillota</taxon>
        <taxon>Clostridia</taxon>
        <taxon>Halanaerobiales</taxon>
        <taxon>Halobacteroidaceae</taxon>
        <taxon>Acetohalobium</taxon>
    </lineage>
</organism>
<reference evidence="2 3" key="1">
    <citation type="journal article" date="2010" name="Stand. Genomic Sci.">
        <title>Complete genome sequence of Acetohalobium arabaticum type strain (Z-7288).</title>
        <authorList>
            <person name="Sikorski J."/>
            <person name="Lapidus A."/>
            <person name="Chertkov O."/>
            <person name="Lucas S."/>
            <person name="Copeland A."/>
            <person name="Glavina Del Rio T."/>
            <person name="Nolan M."/>
            <person name="Tice H."/>
            <person name="Cheng J.F."/>
            <person name="Han C."/>
            <person name="Brambilla E."/>
            <person name="Pitluck S."/>
            <person name="Liolios K."/>
            <person name="Ivanova N."/>
            <person name="Mavromatis K."/>
            <person name="Mikhailova N."/>
            <person name="Pati A."/>
            <person name="Bruce D."/>
            <person name="Detter C."/>
            <person name="Tapia R."/>
            <person name="Goodwin L."/>
            <person name="Chen A."/>
            <person name="Palaniappan K."/>
            <person name="Land M."/>
            <person name="Hauser L."/>
            <person name="Chang Y.J."/>
            <person name="Jeffries C.D."/>
            <person name="Rohde M."/>
            <person name="Goker M."/>
            <person name="Spring S."/>
            <person name="Woyke T."/>
            <person name="Bristow J."/>
            <person name="Eisen J.A."/>
            <person name="Markowitz V."/>
            <person name="Hugenholtz P."/>
            <person name="Kyrpides N.C."/>
            <person name="Klenk H.P."/>
        </authorList>
    </citation>
    <scope>NUCLEOTIDE SEQUENCE [LARGE SCALE GENOMIC DNA]</scope>
    <source>
        <strain evidence="3">ATCC 49924 / DSM 5501 / Z-7288</strain>
    </source>
</reference>